<evidence type="ECO:0000313" key="1">
    <source>
        <dbReference type="EMBL" id="CAA7270288.1"/>
    </source>
</evidence>
<gene>
    <name evidence="1" type="ORF">AAE3_LOCUS12518</name>
</gene>
<evidence type="ECO:0008006" key="3">
    <source>
        <dbReference type="Google" id="ProtNLM"/>
    </source>
</evidence>
<dbReference type="Proteomes" id="UP000467700">
    <property type="component" value="Unassembled WGS sequence"/>
</dbReference>
<accession>A0A8S0WBZ3</accession>
<reference evidence="1 2" key="1">
    <citation type="submission" date="2020-01" db="EMBL/GenBank/DDBJ databases">
        <authorList>
            <person name="Gupta K D."/>
        </authorList>
    </citation>
    <scope>NUCLEOTIDE SEQUENCE [LARGE SCALE GENOMIC DNA]</scope>
</reference>
<dbReference type="OrthoDB" id="3365698at2759"/>
<protein>
    <recommendedName>
        <fullName evidence="3">F-box domain-containing protein</fullName>
    </recommendedName>
</protein>
<keyword evidence="2" id="KW-1185">Reference proteome</keyword>
<comment type="caution">
    <text evidence="1">The sequence shown here is derived from an EMBL/GenBank/DDBJ whole genome shotgun (WGS) entry which is preliminary data.</text>
</comment>
<dbReference type="AlphaFoldDB" id="A0A8S0WBZ3"/>
<organism evidence="1 2">
    <name type="scientific">Cyclocybe aegerita</name>
    <name type="common">Black poplar mushroom</name>
    <name type="synonym">Agrocybe aegerita</name>
    <dbReference type="NCBI Taxonomy" id="1973307"/>
    <lineage>
        <taxon>Eukaryota</taxon>
        <taxon>Fungi</taxon>
        <taxon>Dikarya</taxon>
        <taxon>Basidiomycota</taxon>
        <taxon>Agaricomycotina</taxon>
        <taxon>Agaricomycetes</taxon>
        <taxon>Agaricomycetidae</taxon>
        <taxon>Agaricales</taxon>
        <taxon>Agaricineae</taxon>
        <taxon>Bolbitiaceae</taxon>
        <taxon>Cyclocybe</taxon>
    </lineage>
</organism>
<evidence type="ECO:0000313" key="2">
    <source>
        <dbReference type="Proteomes" id="UP000467700"/>
    </source>
</evidence>
<sequence length="641" mass="73369">MCDGPIIDSTTLVPPVPRVLVSNDEPTAEEHALIVQAIKAAEEQMHVRQSIPASKKDYRRDGELIAFVRSHKGVVSAFRRLATELLCVIFTHFANDPRPNLDHPPYRLGHVCRRWRSVILSLSPAIYTVTMPIQITKHHSKLGLNHRLRLVLEQVPLYSCKLSNVYDSRHPIMVWFLVRSRRWKTASLTIDPRSSVAVSLFDPLKVPNLQSLRLCFMSPPPLARAIRSCDAFKDAPSLHEVEVEALTPPFELKIPWHQLTKYKERSARPFGFPSLIQNEKGARLEDLTYIALESSSVAGKICATVLHRLTRLDIRLYHEKSIPFLEQLRAPNLQELRVRDMGHPELLRDIRSLLWRPRSFESKLTRLAIYTKPFAPSKLSHFLRLVPHVVELECNDIPLEDLAEMTMPADKTAFVPQEPPLIAELRRLTIYSPSKLALSAIDRLIDSRLKVTPGAPHVPFDVVRLVFPDEVCCDEAASVFDVARADDQDSFQALSKHLSELDALMESYKLDAEPGIFQAVSDWMAARKLDSVLTAMEQTPLNDPKLIEVRALNILKKFWHLDSHRIPLESSYDFLRRARFLLDVWTAAFRDRPTGHRWVRHGLRSLLYVRDAGGEGWHDQFVHGEYSTVNDPAFFWPYQDV</sequence>
<proteinExistence type="predicted"/>
<name>A0A8S0WBZ3_CYCAE</name>
<dbReference type="EMBL" id="CACVBS010000089">
    <property type="protein sequence ID" value="CAA7270288.1"/>
    <property type="molecule type" value="Genomic_DNA"/>
</dbReference>